<dbReference type="Proteomes" id="UP000199159">
    <property type="component" value="Unassembled WGS sequence"/>
</dbReference>
<dbReference type="EC" id="2.5.1.141" evidence="9"/>
<proteinExistence type="inferred from homology"/>
<dbReference type="InterPro" id="IPR044878">
    <property type="entry name" value="UbiA_sf"/>
</dbReference>
<dbReference type="Pfam" id="PF01040">
    <property type="entry name" value="UbiA"/>
    <property type="match status" value="1"/>
</dbReference>
<dbReference type="UniPathway" id="UPA00834">
    <property type="reaction ID" value="UER00712"/>
</dbReference>
<evidence type="ECO:0000256" key="2">
    <source>
        <dbReference type="ARBA" id="ARBA00022475"/>
    </source>
</evidence>
<keyword evidence="2 9" id="KW-1003">Cell membrane</keyword>
<dbReference type="InterPro" id="IPR006369">
    <property type="entry name" value="Protohaem_IX_farnesylTrfase"/>
</dbReference>
<dbReference type="GO" id="GO:0048034">
    <property type="term" value="P:heme O biosynthetic process"/>
    <property type="evidence" value="ECO:0007669"/>
    <property type="project" value="UniProtKB-UniRule"/>
</dbReference>
<dbReference type="InterPro" id="IPR030470">
    <property type="entry name" value="UbiA_prenylTrfase_CS"/>
</dbReference>
<gene>
    <name evidence="9" type="primary">ctaB</name>
    <name evidence="10" type="ORF">SAMN05216565_105110</name>
</gene>
<feature type="transmembrane region" description="Helical" evidence="9">
    <location>
        <begin position="102"/>
        <end position="121"/>
    </location>
</feature>
<feature type="transmembrane region" description="Helical" evidence="9">
    <location>
        <begin position="283"/>
        <end position="302"/>
    </location>
</feature>
<evidence type="ECO:0000256" key="6">
    <source>
        <dbReference type="ARBA" id="ARBA00023133"/>
    </source>
</evidence>
<evidence type="ECO:0000256" key="7">
    <source>
        <dbReference type="ARBA" id="ARBA00023136"/>
    </source>
</evidence>
<dbReference type="PANTHER" id="PTHR43448:SF2">
    <property type="entry name" value="PROTOHEME IX FARNESYLTRANSFERASE, MITOCHONDRIAL"/>
    <property type="match status" value="1"/>
</dbReference>
<dbReference type="PANTHER" id="PTHR43448">
    <property type="entry name" value="PROTOHEME IX FARNESYLTRANSFERASE, MITOCHONDRIAL"/>
    <property type="match status" value="1"/>
</dbReference>
<dbReference type="InterPro" id="IPR000537">
    <property type="entry name" value="UbiA_prenyltransferase"/>
</dbReference>
<accession>A0A1H0US88</accession>
<sequence>MSNSSSISKLIVPSDKLTWFSFSKLIKIGIINSNVFMVFVGLYLALHTNNLLFLDYLTVAILTLVGSGLVIGGACAVNNYYDRDIDSKMIRTLERPTVNGTLHPMFALWIGILFTLIGTIMLFSVSIMAGTMGLLGFVLYVFAYTMFTKRKTVWNTEVGCFSGAVPPLIGWAAISSDLTHPIATGLFVMMLFWQPPHFYALATRRVEEYRAAGIPMLPVVKGIRRTKIQTLVYLIPLLASTMFFIDLGGFFIAITVILTLIWFFLGIKGFGKMSDHKWATLMFVYSINYLMIVFSLMIIVTLV</sequence>
<comment type="pathway">
    <text evidence="9">Porphyrin-containing compound metabolism; heme O biosynthesis; heme O from protoheme: step 1/1.</text>
</comment>
<evidence type="ECO:0000256" key="1">
    <source>
        <dbReference type="ARBA" id="ARBA00004141"/>
    </source>
</evidence>
<protein>
    <recommendedName>
        <fullName evidence="9">Protoheme IX farnesyltransferase</fullName>
        <ecNumber evidence="9">2.5.1.141</ecNumber>
    </recommendedName>
    <alternativeName>
        <fullName evidence="9">Heme B farnesyltransferase</fullName>
    </alternativeName>
    <alternativeName>
        <fullName evidence="9">Heme O synthase</fullName>
    </alternativeName>
</protein>
<keyword evidence="4 9" id="KW-0812">Transmembrane</keyword>
<evidence type="ECO:0000313" key="10">
    <source>
        <dbReference type="EMBL" id="SDP68676.1"/>
    </source>
</evidence>
<comment type="subcellular location">
    <subcellularLocation>
        <location evidence="9">Cell membrane</location>
        <topology evidence="9">Multi-pass membrane protein</topology>
    </subcellularLocation>
    <subcellularLocation>
        <location evidence="1">Membrane</location>
        <topology evidence="1">Multi-pass membrane protein</topology>
    </subcellularLocation>
</comment>
<dbReference type="CDD" id="cd13957">
    <property type="entry name" value="PT_UbiA_Cox10"/>
    <property type="match status" value="1"/>
</dbReference>
<dbReference type="RefSeq" id="WP_090854321.1">
    <property type="nucleotide sequence ID" value="NZ_FNJU01000005.1"/>
</dbReference>
<dbReference type="Gene3D" id="1.10.357.140">
    <property type="entry name" value="UbiA prenyltransferase"/>
    <property type="match status" value="1"/>
</dbReference>
<reference evidence="11" key="1">
    <citation type="submission" date="2016-10" db="EMBL/GenBank/DDBJ databases">
        <authorList>
            <person name="Varghese N."/>
            <person name="Submissions S."/>
        </authorList>
    </citation>
    <scope>NUCLEOTIDE SEQUENCE [LARGE SCALE GENOMIC DNA]</scope>
    <source>
        <strain evidence="11">IBRC-M10078</strain>
    </source>
</reference>
<dbReference type="STRING" id="930152.SAMN05216565_105110"/>
<dbReference type="PROSITE" id="PS00943">
    <property type="entry name" value="UBIA"/>
    <property type="match status" value="1"/>
</dbReference>
<feature type="transmembrane region" description="Helical" evidence="9">
    <location>
        <begin position="56"/>
        <end position="81"/>
    </location>
</feature>
<dbReference type="HAMAP" id="MF_00154">
    <property type="entry name" value="CyoE_CtaB"/>
    <property type="match status" value="1"/>
</dbReference>
<comment type="function">
    <text evidence="9">Converts heme B (protoheme IX) to heme O by substitution of the vinyl group on carbon 2 of heme B porphyrin ring with a hydroxyethyl farnesyl side group.</text>
</comment>
<keyword evidence="5 9" id="KW-1133">Transmembrane helix</keyword>
<name>A0A1H0US88_9BACI</name>
<keyword evidence="11" id="KW-1185">Reference proteome</keyword>
<comment type="miscellaneous">
    <text evidence="9">Carbon 2 of the heme B porphyrin ring is defined according to the Fischer nomenclature.</text>
</comment>
<dbReference type="EMBL" id="FNJU01000005">
    <property type="protein sequence ID" value="SDP68676.1"/>
    <property type="molecule type" value="Genomic_DNA"/>
</dbReference>
<evidence type="ECO:0000256" key="3">
    <source>
        <dbReference type="ARBA" id="ARBA00022679"/>
    </source>
</evidence>
<feature type="transmembrane region" description="Helical" evidence="9">
    <location>
        <begin position="127"/>
        <end position="147"/>
    </location>
</feature>
<evidence type="ECO:0000256" key="8">
    <source>
        <dbReference type="ARBA" id="ARBA00047690"/>
    </source>
</evidence>
<keyword evidence="6 9" id="KW-0350">Heme biosynthesis</keyword>
<evidence type="ECO:0000256" key="4">
    <source>
        <dbReference type="ARBA" id="ARBA00022692"/>
    </source>
</evidence>
<dbReference type="OrthoDB" id="9814417at2"/>
<feature type="transmembrane region" description="Helical" evidence="9">
    <location>
        <begin position="25"/>
        <end position="44"/>
    </location>
</feature>
<evidence type="ECO:0000313" key="11">
    <source>
        <dbReference type="Proteomes" id="UP000199159"/>
    </source>
</evidence>
<feature type="transmembrane region" description="Helical" evidence="9">
    <location>
        <begin position="231"/>
        <end position="263"/>
    </location>
</feature>
<comment type="catalytic activity">
    <reaction evidence="8 9">
        <text>heme b + (2E,6E)-farnesyl diphosphate + H2O = Fe(II)-heme o + diphosphate</text>
        <dbReference type="Rhea" id="RHEA:28070"/>
        <dbReference type="ChEBI" id="CHEBI:15377"/>
        <dbReference type="ChEBI" id="CHEBI:33019"/>
        <dbReference type="ChEBI" id="CHEBI:60344"/>
        <dbReference type="ChEBI" id="CHEBI:60530"/>
        <dbReference type="ChEBI" id="CHEBI:175763"/>
        <dbReference type="EC" id="2.5.1.141"/>
    </reaction>
</comment>
<organism evidence="10 11">
    <name type="scientific">Litchfieldia salsa</name>
    <dbReference type="NCBI Taxonomy" id="930152"/>
    <lineage>
        <taxon>Bacteria</taxon>
        <taxon>Bacillati</taxon>
        <taxon>Bacillota</taxon>
        <taxon>Bacilli</taxon>
        <taxon>Bacillales</taxon>
        <taxon>Bacillaceae</taxon>
        <taxon>Litchfieldia</taxon>
    </lineage>
</organism>
<evidence type="ECO:0000256" key="5">
    <source>
        <dbReference type="ARBA" id="ARBA00022989"/>
    </source>
</evidence>
<comment type="similarity">
    <text evidence="9">Belongs to the UbiA prenyltransferase family. Protoheme IX farnesyltransferase subfamily.</text>
</comment>
<dbReference type="GO" id="GO:0005886">
    <property type="term" value="C:plasma membrane"/>
    <property type="evidence" value="ECO:0007669"/>
    <property type="project" value="UniProtKB-SubCell"/>
</dbReference>
<dbReference type="AlphaFoldDB" id="A0A1H0US88"/>
<dbReference type="NCBIfam" id="TIGR01473">
    <property type="entry name" value="cyoE_ctaB"/>
    <property type="match status" value="1"/>
</dbReference>
<keyword evidence="3 9" id="KW-0808">Transferase</keyword>
<comment type="subunit">
    <text evidence="9">Interacts with CtaA.</text>
</comment>
<evidence type="ECO:0000256" key="9">
    <source>
        <dbReference type="HAMAP-Rule" id="MF_00154"/>
    </source>
</evidence>
<keyword evidence="7 9" id="KW-0472">Membrane</keyword>
<dbReference type="GO" id="GO:0008495">
    <property type="term" value="F:protoheme IX farnesyltransferase activity"/>
    <property type="evidence" value="ECO:0007669"/>
    <property type="project" value="UniProtKB-UniRule"/>
</dbReference>